<evidence type="ECO:0000313" key="3">
    <source>
        <dbReference type="Proteomes" id="UP000572817"/>
    </source>
</evidence>
<keyword evidence="3" id="KW-1185">Reference proteome</keyword>
<gene>
    <name evidence="2" type="ORF">GTA08_BOTSDO08548</name>
</gene>
<keyword evidence="1" id="KW-0732">Signal</keyword>
<dbReference type="EMBL" id="WWBZ02000051">
    <property type="protein sequence ID" value="KAF4304179.1"/>
    <property type="molecule type" value="Genomic_DNA"/>
</dbReference>
<dbReference type="AlphaFoldDB" id="A0A8H4MYS6"/>
<protein>
    <submittedName>
        <fullName evidence="2">Uncharacterized protein</fullName>
    </submittedName>
</protein>
<organism evidence="2 3">
    <name type="scientific">Botryosphaeria dothidea</name>
    <dbReference type="NCBI Taxonomy" id="55169"/>
    <lineage>
        <taxon>Eukaryota</taxon>
        <taxon>Fungi</taxon>
        <taxon>Dikarya</taxon>
        <taxon>Ascomycota</taxon>
        <taxon>Pezizomycotina</taxon>
        <taxon>Dothideomycetes</taxon>
        <taxon>Dothideomycetes incertae sedis</taxon>
        <taxon>Botryosphaeriales</taxon>
        <taxon>Botryosphaeriaceae</taxon>
        <taxon>Botryosphaeria</taxon>
    </lineage>
</organism>
<evidence type="ECO:0000256" key="1">
    <source>
        <dbReference type="SAM" id="SignalP"/>
    </source>
</evidence>
<comment type="caution">
    <text evidence="2">The sequence shown here is derived from an EMBL/GenBank/DDBJ whole genome shotgun (WGS) entry which is preliminary data.</text>
</comment>
<proteinExistence type="predicted"/>
<name>A0A8H4MYS6_9PEZI</name>
<dbReference type="Proteomes" id="UP000572817">
    <property type="component" value="Unassembled WGS sequence"/>
</dbReference>
<evidence type="ECO:0000313" key="2">
    <source>
        <dbReference type="EMBL" id="KAF4304179.1"/>
    </source>
</evidence>
<feature type="chain" id="PRO_5034142398" evidence="1">
    <location>
        <begin position="20"/>
        <end position="91"/>
    </location>
</feature>
<feature type="signal peptide" evidence="1">
    <location>
        <begin position="1"/>
        <end position="19"/>
    </location>
</feature>
<reference evidence="2" key="1">
    <citation type="submission" date="2020-04" db="EMBL/GenBank/DDBJ databases">
        <title>Genome Assembly and Annotation of Botryosphaeria dothidea sdau 11-99, a Latent Pathogen of Apple Fruit Ring Rot in China.</title>
        <authorList>
            <person name="Yu C."/>
            <person name="Diao Y."/>
            <person name="Lu Q."/>
            <person name="Zhao J."/>
            <person name="Cui S."/>
            <person name="Peng C."/>
            <person name="He B."/>
            <person name="Liu H."/>
        </authorList>
    </citation>
    <scope>NUCLEOTIDE SEQUENCE [LARGE SCALE GENOMIC DNA]</scope>
    <source>
        <strain evidence="2">Sdau11-99</strain>
    </source>
</reference>
<accession>A0A8H4MYS6</accession>
<sequence>MHSKAYMLALVALAATVMSAPVVEPNIHPAMRRADGDDSVVYAYAPDKAKRAEQDGDAAVVYAYAPDKARRAEQDGDAAVVYAYAPEKNKA</sequence>